<keyword evidence="7" id="KW-1185">Reference proteome</keyword>
<dbReference type="SUPFAM" id="SSF54695">
    <property type="entry name" value="POZ domain"/>
    <property type="match status" value="1"/>
</dbReference>
<comment type="caution">
    <text evidence="6">The sequence shown here is derived from an EMBL/GenBank/DDBJ whole genome shotgun (WGS) entry which is preliminary data.</text>
</comment>
<dbReference type="EMBL" id="CAMAPE010000006">
    <property type="protein sequence ID" value="CAH9071173.1"/>
    <property type="molecule type" value="Genomic_DNA"/>
</dbReference>
<dbReference type="InterPro" id="IPR011333">
    <property type="entry name" value="SKP1/BTB/POZ_sf"/>
</dbReference>
<evidence type="ECO:0000256" key="1">
    <source>
        <dbReference type="ARBA" id="ARBA00004906"/>
    </source>
</evidence>
<evidence type="ECO:0000256" key="2">
    <source>
        <dbReference type="ARBA" id="ARBA00022786"/>
    </source>
</evidence>
<dbReference type="Gene3D" id="3.30.710.10">
    <property type="entry name" value="Potassium Channel Kv1.1, Chain A"/>
    <property type="match status" value="1"/>
</dbReference>
<comment type="similarity">
    <text evidence="3">Belongs to the NPH3 family.</text>
</comment>
<dbReference type="PROSITE" id="PS51649">
    <property type="entry name" value="NPH3"/>
    <property type="match status" value="1"/>
</dbReference>
<dbReference type="OrthoDB" id="624345at2759"/>
<comment type="pathway">
    <text evidence="1">Protein modification; protein ubiquitination.</text>
</comment>
<dbReference type="PANTHER" id="PTHR32370">
    <property type="entry name" value="OS12G0117600 PROTEIN"/>
    <property type="match status" value="1"/>
</dbReference>
<evidence type="ECO:0000313" key="7">
    <source>
        <dbReference type="Proteomes" id="UP001152484"/>
    </source>
</evidence>
<feature type="compositionally biased region" description="Basic and acidic residues" evidence="4">
    <location>
        <begin position="376"/>
        <end position="387"/>
    </location>
</feature>
<name>A0A9P1E190_CUSEU</name>
<evidence type="ECO:0000259" key="5">
    <source>
        <dbReference type="PROSITE" id="PS51649"/>
    </source>
</evidence>
<dbReference type="Proteomes" id="UP001152484">
    <property type="component" value="Unassembled WGS sequence"/>
</dbReference>
<evidence type="ECO:0000256" key="3">
    <source>
        <dbReference type="PROSITE-ProRule" id="PRU00982"/>
    </source>
</evidence>
<proteinExistence type="inferred from homology"/>
<dbReference type="InterPro" id="IPR027356">
    <property type="entry name" value="NPH3_dom"/>
</dbReference>
<keyword evidence="2" id="KW-0833">Ubl conjugation pathway</keyword>
<reference evidence="6" key="1">
    <citation type="submission" date="2022-07" db="EMBL/GenBank/DDBJ databases">
        <authorList>
            <person name="Macas J."/>
            <person name="Novak P."/>
            <person name="Neumann P."/>
        </authorList>
    </citation>
    <scope>NUCLEOTIDE SEQUENCE</scope>
</reference>
<feature type="region of interest" description="Disordered" evidence="4">
    <location>
        <begin position="371"/>
        <end position="395"/>
    </location>
</feature>
<gene>
    <name evidence="6" type="ORF">CEURO_LOCUS3928</name>
</gene>
<evidence type="ECO:0000313" key="6">
    <source>
        <dbReference type="EMBL" id="CAH9071173.1"/>
    </source>
</evidence>
<protein>
    <recommendedName>
        <fullName evidence="5">NPH3 domain-containing protein</fullName>
    </recommendedName>
</protein>
<feature type="domain" description="NPH3" evidence="5">
    <location>
        <begin position="213"/>
        <end position="525"/>
    </location>
</feature>
<accession>A0A9P1E190</accession>
<dbReference type="AlphaFoldDB" id="A0A9P1E190"/>
<dbReference type="InterPro" id="IPR043454">
    <property type="entry name" value="NPH3/RPT2-like"/>
</dbReference>
<sequence length="623" mass="68902">MKFMKLGSGHDASFCITGAARTLLPEVSSDLTVEVNETIYLLHKFPLFSKCLRLHKQACSDWAETSGQAKQPPTVELPDFPGGLEAFELCTKFCYGYTITLSAYNIVSVRCAAEYLQMTEEIERGNLISKLDTFLNSCIFHGWKDTIVTLQSTTKEGGLQALSEELGITSRCIDAIASKVRAANPGKANLSRSYSIRGGSKGPESGQRQNNKTWWGEDLAELDVDLYWRTMVAIGGGERVRVPANVIGDALRIYASRWLPSLDDFRSEETSTTKSTYRLAVLEVIVRLLPEEKGPAAVSCGFLLQLLKAAHFLGASSSFKVEMTRMAAARLEDACVGDLLVLASSMDDETMYDIDIVMNVLEEFMCSEGKSSPVARTRETGGDESSERSGTPSLDIVNLDDFQDMSVSSSSSSPASHSSKLMKVAKLFDVYLQEISRVDPNLPLSKFTTIAESIPYFARADHDDLYKAIDIYLKSHPELNKSERKRICSTLDCRKLSMEGCIHAAQNELLPLRVVVQVLFFEHARAAAMSNGHLLELPSNLKETCMISNDADDHISAKKKLSSPPDDDHDHGLWSRAASGLDHSKVTLKMKLAEDDDDEIEDQIFATVLKKSSSRCFKIFSQR</sequence>
<evidence type="ECO:0000256" key="4">
    <source>
        <dbReference type="SAM" id="MobiDB-lite"/>
    </source>
</evidence>
<organism evidence="6 7">
    <name type="scientific">Cuscuta europaea</name>
    <name type="common">European dodder</name>
    <dbReference type="NCBI Taxonomy" id="41803"/>
    <lineage>
        <taxon>Eukaryota</taxon>
        <taxon>Viridiplantae</taxon>
        <taxon>Streptophyta</taxon>
        <taxon>Embryophyta</taxon>
        <taxon>Tracheophyta</taxon>
        <taxon>Spermatophyta</taxon>
        <taxon>Magnoliopsida</taxon>
        <taxon>eudicotyledons</taxon>
        <taxon>Gunneridae</taxon>
        <taxon>Pentapetalae</taxon>
        <taxon>asterids</taxon>
        <taxon>lamiids</taxon>
        <taxon>Solanales</taxon>
        <taxon>Convolvulaceae</taxon>
        <taxon>Cuscuteae</taxon>
        <taxon>Cuscuta</taxon>
        <taxon>Cuscuta subgen. Cuscuta</taxon>
    </lineage>
</organism>
<dbReference type="Pfam" id="PF03000">
    <property type="entry name" value="NPH3"/>
    <property type="match status" value="1"/>
</dbReference>